<accession>A0A8T8K3E7</accession>
<dbReference type="InterPro" id="IPR052548">
    <property type="entry name" value="Type_VII_TA_antitoxin"/>
</dbReference>
<reference evidence="5" key="1">
    <citation type="submission" date="2020-07" db="EMBL/GenBank/DDBJ databases">
        <title>Methanobacterium. sp. MethCan genome.</title>
        <authorList>
            <person name="Postec A."/>
            <person name="Quemeneur M."/>
        </authorList>
    </citation>
    <scope>NUCLEOTIDE SEQUENCE</scope>
    <source>
        <strain evidence="5">MethCAN</strain>
    </source>
</reference>
<dbReference type="RefSeq" id="WP_211533373.1">
    <property type="nucleotide sequence ID" value="NZ_CP058560.1"/>
</dbReference>
<dbReference type="AlphaFoldDB" id="A0A8T8K3E7"/>
<protein>
    <recommendedName>
        <fullName evidence="1">protein adenylyltransferase</fullName>
        <ecNumber evidence="1">2.7.7.108</ecNumber>
    </recommendedName>
</protein>
<evidence type="ECO:0000313" key="5">
    <source>
        <dbReference type="EMBL" id="QUH22429.1"/>
    </source>
</evidence>
<dbReference type="EC" id="2.7.7.108" evidence="1"/>
<dbReference type="KEGG" id="meme:HYG87_00940"/>
<dbReference type="EMBL" id="CP058560">
    <property type="protein sequence ID" value="QUH22429.1"/>
    <property type="molecule type" value="Genomic_DNA"/>
</dbReference>
<dbReference type="OrthoDB" id="77708at2157"/>
<dbReference type="Proteomes" id="UP000681041">
    <property type="component" value="Chromosome"/>
</dbReference>
<comment type="catalytic activity">
    <reaction evidence="2">
        <text>O-(5'-adenylyl)-L-tyrosyl-[protein] + ATP = O-[5'-(adenylyl-(5'-&gt;3')-adenylyl)]-L-tyrosyl-[protein] + diphosphate</text>
        <dbReference type="Rhea" id="RHEA:66528"/>
        <dbReference type="Rhea" id="RHEA-COMP:13846"/>
        <dbReference type="Rhea" id="RHEA-COMP:17046"/>
        <dbReference type="ChEBI" id="CHEBI:30616"/>
        <dbReference type="ChEBI" id="CHEBI:33019"/>
        <dbReference type="ChEBI" id="CHEBI:83624"/>
        <dbReference type="ChEBI" id="CHEBI:167160"/>
    </reaction>
</comment>
<evidence type="ECO:0000256" key="2">
    <source>
        <dbReference type="ARBA" id="ARBA00047518"/>
    </source>
</evidence>
<feature type="domain" description="Polymerase nucleotidyl transferase" evidence="4">
    <location>
        <begin position="13"/>
        <end position="91"/>
    </location>
</feature>
<dbReference type="GeneID" id="64819286"/>
<dbReference type="InterPro" id="IPR002934">
    <property type="entry name" value="Polymerase_NTP_transf_dom"/>
</dbReference>
<dbReference type="SUPFAM" id="SSF81301">
    <property type="entry name" value="Nucleotidyltransferase"/>
    <property type="match status" value="1"/>
</dbReference>
<evidence type="ECO:0000259" key="4">
    <source>
        <dbReference type="Pfam" id="PF01909"/>
    </source>
</evidence>
<dbReference type="Gene3D" id="3.30.460.10">
    <property type="entry name" value="Beta Polymerase, domain 2"/>
    <property type="match status" value="1"/>
</dbReference>
<keyword evidence="6" id="KW-1185">Reference proteome</keyword>
<dbReference type="GO" id="GO:0070733">
    <property type="term" value="F:AMPylase activity"/>
    <property type="evidence" value="ECO:0007669"/>
    <property type="project" value="UniProtKB-EC"/>
</dbReference>
<dbReference type="PANTHER" id="PTHR33933:SF1">
    <property type="entry name" value="PROTEIN ADENYLYLTRANSFERASE MNTA-RELATED"/>
    <property type="match status" value="1"/>
</dbReference>
<name>A0A8T8K3E7_9EURY</name>
<comment type="catalytic activity">
    <reaction evidence="3">
        <text>L-tyrosyl-[protein] + ATP = O-(5'-adenylyl)-L-tyrosyl-[protein] + diphosphate</text>
        <dbReference type="Rhea" id="RHEA:54288"/>
        <dbReference type="Rhea" id="RHEA-COMP:10136"/>
        <dbReference type="Rhea" id="RHEA-COMP:13846"/>
        <dbReference type="ChEBI" id="CHEBI:30616"/>
        <dbReference type="ChEBI" id="CHEBI:33019"/>
        <dbReference type="ChEBI" id="CHEBI:46858"/>
        <dbReference type="ChEBI" id="CHEBI:83624"/>
        <dbReference type="EC" id="2.7.7.108"/>
    </reaction>
</comment>
<organism evidence="5 6">
    <name type="scientific">Methanobacterium alkalithermotolerans</name>
    <dbReference type="NCBI Taxonomy" id="2731220"/>
    <lineage>
        <taxon>Archaea</taxon>
        <taxon>Methanobacteriati</taxon>
        <taxon>Methanobacteriota</taxon>
        <taxon>Methanomada group</taxon>
        <taxon>Methanobacteria</taxon>
        <taxon>Methanobacteriales</taxon>
        <taxon>Methanobacteriaceae</taxon>
        <taxon>Methanobacterium</taxon>
    </lineage>
</organism>
<dbReference type="InterPro" id="IPR043519">
    <property type="entry name" value="NT_sf"/>
</dbReference>
<dbReference type="Pfam" id="PF01909">
    <property type="entry name" value="NTP_transf_2"/>
    <property type="match status" value="1"/>
</dbReference>
<dbReference type="PANTHER" id="PTHR33933">
    <property type="entry name" value="NUCLEOTIDYLTRANSFERASE"/>
    <property type="match status" value="1"/>
</dbReference>
<gene>
    <name evidence="5" type="ORF">HYG87_00940</name>
</gene>
<dbReference type="CDD" id="cd05403">
    <property type="entry name" value="NT_KNTase_like"/>
    <property type="match status" value="1"/>
</dbReference>
<sequence>MNRKNLAIKFANSLGFPEIKKIILFGSVARGEDNKDSDIDILIVSTKKAETKNKIMAKITDALLEGGIYISAKVISQKEYENLKNTHFISTINKEGVVIG</sequence>
<evidence type="ECO:0000256" key="1">
    <source>
        <dbReference type="ARBA" id="ARBA00034531"/>
    </source>
</evidence>
<evidence type="ECO:0000256" key="3">
    <source>
        <dbReference type="ARBA" id="ARBA00048696"/>
    </source>
</evidence>
<proteinExistence type="predicted"/>
<evidence type="ECO:0000313" key="6">
    <source>
        <dbReference type="Proteomes" id="UP000681041"/>
    </source>
</evidence>